<organism evidence="3 4">
    <name type="scientific">Seleniivibrio woodruffii</name>
    <dbReference type="NCBI Taxonomy" id="1078050"/>
    <lineage>
        <taxon>Bacteria</taxon>
        <taxon>Pseudomonadati</taxon>
        <taxon>Deferribacterota</taxon>
        <taxon>Deferribacteres</taxon>
        <taxon>Deferribacterales</taxon>
        <taxon>Geovibrionaceae</taxon>
        <taxon>Seleniivibrio</taxon>
    </lineage>
</organism>
<feature type="domain" description="N-acetyltransferase" evidence="2">
    <location>
        <begin position="1"/>
        <end position="141"/>
    </location>
</feature>
<comment type="function">
    <text evidence="1">Acetylates the N-terminal alanine of ribosomal protein bS18.</text>
</comment>
<sequence length="149" mass="17354">MIRNAEHEDIDRILVIENTSFPRPWSRKSFETELFKDNCDFLVYDIDGSIAGYIVFWYILDEAELAVVAVADGFRRQGIAGRLLTYCVEKNKNINVIYLEVEKTNSSAVKLYEKKGFRTNGEIKDYYGEGRHALRMSCLRKDYRGDEYA</sequence>
<dbReference type="Gene3D" id="3.40.630.30">
    <property type="match status" value="1"/>
</dbReference>
<comment type="subcellular location">
    <subcellularLocation>
        <location evidence="1">Cytoplasm</location>
    </subcellularLocation>
</comment>
<evidence type="ECO:0000313" key="3">
    <source>
        <dbReference type="EMBL" id="TCK60719.1"/>
    </source>
</evidence>
<gene>
    <name evidence="3" type="ORF">C8D98_1598</name>
</gene>
<comment type="catalytic activity">
    <reaction evidence="1">
        <text>N-terminal L-alanyl-[ribosomal protein bS18] + acetyl-CoA = N-terminal N(alpha)-acetyl-L-alanyl-[ribosomal protein bS18] + CoA + H(+)</text>
        <dbReference type="Rhea" id="RHEA:43756"/>
        <dbReference type="Rhea" id="RHEA-COMP:10676"/>
        <dbReference type="Rhea" id="RHEA-COMP:10677"/>
        <dbReference type="ChEBI" id="CHEBI:15378"/>
        <dbReference type="ChEBI" id="CHEBI:57287"/>
        <dbReference type="ChEBI" id="CHEBI:57288"/>
        <dbReference type="ChEBI" id="CHEBI:64718"/>
        <dbReference type="ChEBI" id="CHEBI:83683"/>
        <dbReference type="EC" id="2.3.1.266"/>
    </reaction>
</comment>
<keyword evidence="3" id="KW-0808">Transferase</keyword>
<dbReference type="GO" id="GO:0005840">
    <property type="term" value="C:ribosome"/>
    <property type="evidence" value="ECO:0007669"/>
    <property type="project" value="UniProtKB-KW"/>
</dbReference>
<dbReference type="Pfam" id="PF00583">
    <property type="entry name" value="Acetyltransf_1"/>
    <property type="match status" value="1"/>
</dbReference>
<dbReference type="RefSeq" id="WP_165871237.1">
    <property type="nucleotide sequence ID" value="NZ_SMGG01000004.1"/>
</dbReference>
<dbReference type="EC" id="2.3.1.266" evidence="1"/>
<dbReference type="PROSITE" id="PS51186">
    <property type="entry name" value="GNAT"/>
    <property type="match status" value="1"/>
</dbReference>
<dbReference type="CDD" id="cd04301">
    <property type="entry name" value="NAT_SF"/>
    <property type="match status" value="1"/>
</dbReference>
<accession>A0A4R1KC55</accession>
<keyword evidence="3" id="KW-0689">Ribosomal protein</keyword>
<dbReference type="InterPro" id="IPR000182">
    <property type="entry name" value="GNAT_dom"/>
</dbReference>
<keyword evidence="1" id="KW-0963">Cytoplasm</keyword>
<comment type="caution">
    <text evidence="3">The sequence shown here is derived from an EMBL/GenBank/DDBJ whole genome shotgun (WGS) entry which is preliminary data.</text>
</comment>
<dbReference type="InterPro" id="IPR016181">
    <property type="entry name" value="Acyl_CoA_acyltransferase"/>
</dbReference>
<protein>
    <recommendedName>
        <fullName evidence="1">[Ribosomal protein bS18]-alanine N-acetyltransferase</fullName>
        <ecNumber evidence="1">2.3.1.266</ecNumber>
    </recommendedName>
</protein>
<dbReference type="GO" id="GO:0008999">
    <property type="term" value="F:protein-N-terminal-alanine acetyltransferase activity"/>
    <property type="evidence" value="ECO:0007669"/>
    <property type="project" value="UniProtKB-EC"/>
</dbReference>
<dbReference type="PANTHER" id="PTHR47542">
    <property type="entry name" value="ACYL-COA N-ACYLTRANSFERASES (NAT) SUPERFAMILY PROTEIN"/>
    <property type="match status" value="1"/>
</dbReference>
<comment type="similarity">
    <text evidence="1">Belongs to the acetyltransferase family. RimI subfamily.</text>
</comment>
<keyword evidence="4" id="KW-1185">Reference proteome</keyword>
<dbReference type="EMBL" id="SMGG01000004">
    <property type="protein sequence ID" value="TCK60719.1"/>
    <property type="molecule type" value="Genomic_DNA"/>
</dbReference>
<evidence type="ECO:0000259" key="2">
    <source>
        <dbReference type="PROSITE" id="PS51186"/>
    </source>
</evidence>
<keyword evidence="3" id="KW-0687">Ribonucleoprotein</keyword>
<dbReference type="Proteomes" id="UP000294614">
    <property type="component" value="Unassembled WGS sequence"/>
</dbReference>
<dbReference type="AlphaFoldDB" id="A0A4R1KC55"/>
<proteinExistence type="inferred from homology"/>
<dbReference type="InterPro" id="IPR006464">
    <property type="entry name" value="AcTrfase_RimI/Ard1"/>
</dbReference>
<dbReference type="NCBIfam" id="TIGR01575">
    <property type="entry name" value="rimI"/>
    <property type="match status" value="1"/>
</dbReference>
<dbReference type="SUPFAM" id="SSF55729">
    <property type="entry name" value="Acyl-CoA N-acyltransferases (Nat)"/>
    <property type="match status" value="1"/>
</dbReference>
<evidence type="ECO:0000313" key="4">
    <source>
        <dbReference type="Proteomes" id="UP000294614"/>
    </source>
</evidence>
<name>A0A4R1KC55_9BACT</name>
<reference evidence="3 4" key="1">
    <citation type="submission" date="2019-03" db="EMBL/GenBank/DDBJ databases">
        <title>Genomic Encyclopedia of Type Strains, Phase IV (KMG-IV): sequencing the most valuable type-strain genomes for metagenomic binning, comparative biology and taxonomic classification.</title>
        <authorList>
            <person name="Goeker M."/>
        </authorList>
    </citation>
    <scope>NUCLEOTIDE SEQUENCE [LARGE SCALE GENOMIC DNA]</scope>
    <source>
        <strain evidence="3 4">DSM 24984</strain>
    </source>
</reference>
<evidence type="ECO:0000256" key="1">
    <source>
        <dbReference type="RuleBase" id="RU363094"/>
    </source>
</evidence>
<dbReference type="GO" id="GO:0005737">
    <property type="term" value="C:cytoplasm"/>
    <property type="evidence" value="ECO:0007669"/>
    <property type="project" value="UniProtKB-SubCell"/>
</dbReference>
<dbReference type="PANTHER" id="PTHR47542:SF2">
    <property type="entry name" value="ACYL-COA N-ACYLTRANSFERASES (NAT) SUPERFAMILY PROTEIN"/>
    <property type="match status" value="1"/>
</dbReference>